<evidence type="ECO:0000313" key="4">
    <source>
        <dbReference type="Proteomes" id="UP000234845"/>
    </source>
</evidence>
<dbReference type="GO" id="GO:0016757">
    <property type="term" value="F:glycosyltransferase activity"/>
    <property type="evidence" value="ECO:0007669"/>
    <property type="project" value="InterPro"/>
</dbReference>
<dbReference type="OrthoDB" id="9802525at2"/>
<dbReference type="AlphaFoldDB" id="A0A2N5Y2G7"/>
<dbReference type="PANTHER" id="PTHR45947:SF3">
    <property type="entry name" value="SULFOQUINOVOSYL TRANSFERASE SQD2"/>
    <property type="match status" value="1"/>
</dbReference>
<evidence type="ECO:0000313" key="3">
    <source>
        <dbReference type="EMBL" id="PLW82578.1"/>
    </source>
</evidence>
<name>A0A2N5Y2G7_9GAMM</name>
<dbReference type="Pfam" id="PF00534">
    <property type="entry name" value="Glycos_transf_1"/>
    <property type="match status" value="1"/>
</dbReference>
<dbReference type="InterPro" id="IPR001296">
    <property type="entry name" value="Glyco_trans_1"/>
</dbReference>
<dbReference type="Proteomes" id="UP000234845">
    <property type="component" value="Unassembled WGS sequence"/>
</dbReference>
<evidence type="ECO:0000259" key="2">
    <source>
        <dbReference type="Pfam" id="PF13439"/>
    </source>
</evidence>
<comment type="caution">
    <text evidence="3">The sequence shown here is derived from an EMBL/GenBank/DDBJ whole genome shotgun (WGS) entry which is preliminary data.</text>
</comment>
<protein>
    <submittedName>
        <fullName evidence="3">Glycosyl transferase family 1</fullName>
    </submittedName>
</protein>
<accession>A0A2N5Y2G7</accession>
<evidence type="ECO:0000259" key="1">
    <source>
        <dbReference type="Pfam" id="PF00534"/>
    </source>
</evidence>
<gene>
    <name evidence="3" type="ORF">CWI75_08305</name>
</gene>
<dbReference type="Pfam" id="PF13439">
    <property type="entry name" value="Glyco_transf_4"/>
    <property type="match status" value="1"/>
</dbReference>
<keyword evidence="3" id="KW-0808">Transferase</keyword>
<dbReference type="SUPFAM" id="SSF53756">
    <property type="entry name" value="UDP-Glycosyltransferase/glycogen phosphorylase"/>
    <property type="match status" value="1"/>
</dbReference>
<organism evidence="3 4">
    <name type="scientific">Kineobactrum sediminis</name>
    <dbReference type="NCBI Taxonomy" id="1905677"/>
    <lineage>
        <taxon>Bacteria</taxon>
        <taxon>Pseudomonadati</taxon>
        <taxon>Pseudomonadota</taxon>
        <taxon>Gammaproteobacteria</taxon>
        <taxon>Cellvibrionales</taxon>
        <taxon>Halieaceae</taxon>
        <taxon>Kineobactrum</taxon>
    </lineage>
</organism>
<keyword evidence="4" id="KW-1185">Reference proteome</keyword>
<proteinExistence type="predicted"/>
<dbReference type="PANTHER" id="PTHR45947">
    <property type="entry name" value="SULFOQUINOVOSYL TRANSFERASE SQD2"/>
    <property type="match status" value="1"/>
</dbReference>
<dbReference type="InterPro" id="IPR028098">
    <property type="entry name" value="Glyco_trans_4-like_N"/>
</dbReference>
<dbReference type="EMBL" id="PKLZ01000007">
    <property type="protein sequence ID" value="PLW82578.1"/>
    <property type="molecule type" value="Genomic_DNA"/>
</dbReference>
<dbReference type="InterPro" id="IPR050194">
    <property type="entry name" value="Glycosyltransferase_grp1"/>
</dbReference>
<dbReference type="Gene3D" id="3.40.50.2000">
    <property type="entry name" value="Glycogen Phosphorylase B"/>
    <property type="match status" value="2"/>
</dbReference>
<feature type="domain" description="Glycosyltransferase subfamily 4-like N-terminal" evidence="2">
    <location>
        <begin position="14"/>
        <end position="181"/>
    </location>
</feature>
<feature type="domain" description="Glycosyl transferase family 1" evidence="1">
    <location>
        <begin position="192"/>
        <end position="354"/>
    </location>
</feature>
<reference evidence="4" key="1">
    <citation type="submission" date="2017-11" db="EMBL/GenBank/DDBJ databases">
        <title>The draft genome sequence of Chromatocurvus sp. F02.</title>
        <authorList>
            <person name="Du Z.-J."/>
            <person name="Chang Y.-Q."/>
        </authorList>
    </citation>
    <scope>NUCLEOTIDE SEQUENCE [LARGE SCALE GENOMIC DNA]</scope>
    <source>
        <strain evidence="4">F02</strain>
    </source>
</reference>
<sequence>MNIVMLTNTYLPHVGGVARSVAAFTAEYRRQGHRVLVVAPEFEKQPPNEEDVVRIPAIQHFNGSDFSAVLPVSGLLNTELDNFKPDIVHSHHPYLLGMTAMRIARFRQLPLVFTHHTLYEQYTHYVPVDSPAFRRFVIELATRYANLSDQVFAPSESIAKLLHERGTTAPVTVIPTGIKLSDFSNADGGRVRARLGIPDNAFVVGHLGRLAPEKNLEFLATAIARFLKNNAGAHFILAGEGPSAGPVREILSREGVLGQLHDIGIVKHPELADTYAAMNVFAFASTSETQGMVLTEAMAAGVPVVGIDATGVREVIRDEYNGRLLQESTVDDFVAALQWVSASDSKTREALHTAALATAEKFSMERTAGSALACYEKLIAQGAAARAEEYGSWESTMNLVKTEWDIIQGLAAATGAAIRGNDQSGSMPL</sequence>